<evidence type="ECO:0000313" key="2">
    <source>
        <dbReference type="Proteomes" id="UP000436284"/>
    </source>
</evidence>
<organism evidence="1 2">
    <name type="scientific">Salinicoccus hispanicus</name>
    <dbReference type="NCBI Taxonomy" id="157225"/>
    <lineage>
        <taxon>Bacteria</taxon>
        <taxon>Bacillati</taxon>
        <taxon>Bacillota</taxon>
        <taxon>Bacilli</taxon>
        <taxon>Bacillales</taxon>
        <taxon>Staphylococcaceae</taxon>
        <taxon>Salinicoccus</taxon>
    </lineage>
</organism>
<dbReference type="EMBL" id="WUUK01000005">
    <property type="protein sequence ID" value="MXQ51990.1"/>
    <property type="molecule type" value="Genomic_DNA"/>
</dbReference>
<dbReference type="RefSeq" id="WP_160657525.1">
    <property type="nucleotide sequence ID" value="NZ_JBHRWU010000001.1"/>
</dbReference>
<evidence type="ECO:0000313" key="1">
    <source>
        <dbReference type="EMBL" id="MXQ51990.1"/>
    </source>
</evidence>
<gene>
    <name evidence="1" type="ORF">GQ671_12010</name>
</gene>
<dbReference type="Gene3D" id="1.20.120.450">
    <property type="entry name" value="dinb family like domain"/>
    <property type="match status" value="1"/>
</dbReference>
<dbReference type="Proteomes" id="UP000436284">
    <property type="component" value="Unassembled WGS sequence"/>
</dbReference>
<proteinExistence type="predicted"/>
<reference evidence="1 2" key="1">
    <citation type="submission" date="2019-12" db="EMBL/GenBank/DDBJ databases">
        <title>Salinicoccus cyprini sp. nov., isolated from gastro-intestinal tract of mirror carp, Cyprinus carpio var. specularis, collected from Gobind Sagar Reservoir, Himachal Pradesh, India.</title>
        <authorList>
            <person name="Talwar C."/>
            <person name="Singh A.K."/>
            <person name="Lal R."/>
            <person name="Negi R.K."/>
        </authorList>
    </citation>
    <scope>NUCLEOTIDE SEQUENCE [LARGE SCALE GENOMIC DNA]</scope>
    <source>
        <strain evidence="1 2">J-82</strain>
    </source>
</reference>
<dbReference type="InterPro" id="IPR011463">
    <property type="entry name" value="DUF1569"/>
</dbReference>
<comment type="caution">
    <text evidence="1">The sequence shown here is derived from an EMBL/GenBank/DDBJ whole genome shotgun (WGS) entry which is preliminary data.</text>
</comment>
<dbReference type="AlphaFoldDB" id="A0A6N8U1N4"/>
<sequence length="149" mass="17238">MKNIYDASTTHEIIRRIDQLESDTKPQWGQMNAAQMLAHCSVFQDIASGDETPERSKLGRLVGRFAKPVFYNDKPLPKNMSTVPGMLITEEKSFDTEKDRLKEKTLTFQQKGPEKCTRHPHPFFGRLTPQQWGKGIYKHLDHHLRQFGV</sequence>
<name>A0A6N8U1N4_9STAP</name>
<accession>A0A6N8U1N4</accession>
<protein>
    <submittedName>
        <fullName evidence="1">DUF1569 domain-containing protein</fullName>
    </submittedName>
</protein>
<dbReference type="OrthoDB" id="2599194at2"/>
<keyword evidence="2" id="KW-1185">Reference proteome</keyword>
<dbReference type="Pfam" id="PF07606">
    <property type="entry name" value="DUF1569"/>
    <property type="match status" value="1"/>
</dbReference>
<dbReference type="InterPro" id="IPR034660">
    <property type="entry name" value="DinB/YfiT-like"/>
</dbReference>